<feature type="compositionally biased region" description="Gly residues" evidence="1">
    <location>
        <begin position="70"/>
        <end position="80"/>
    </location>
</feature>
<evidence type="ECO:0000256" key="1">
    <source>
        <dbReference type="SAM" id="MobiDB-lite"/>
    </source>
</evidence>
<dbReference type="OrthoDB" id="3763505at2759"/>
<dbReference type="Proteomes" id="UP000799779">
    <property type="component" value="Unassembled WGS sequence"/>
</dbReference>
<feature type="region of interest" description="Disordered" evidence="1">
    <location>
        <begin position="70"/>
        <end position="90"/>
    </location>
</feature>
<dbReference type="AlphaFoldDB" id="A0A6A5W2M4"/>
<dbReference type="EMBL" id="ML977708">
    <property type="protein sequence ID" value="KAF1993375.1"/>
    <property type="molecule type" value="Genomic_DNA"/>
</dbReference>
<reference evidence="2" key="1">
    <citation type="journal article" date="2020" name="Stud. Mycol.">
        <title>101 Dothideomycetes genomes: a test case for predicting lifestyles and emergence of pathogens.</title>
        <authorList>
            <person name="Haridas S."/>
            <person name="Albert R."/>
            <person name="Binder M."/>
            <person name="Bloem J."/>
            <person name="Labutti K."/>
            <person name="Salamov A."/>
            <person name="Andreopoulos B."/>
            <person name="Baker S."/>
            <person name="Barry K."/>
            <person name="Bills G."/>
            <person name="Bluhm B."/>
            <person name="Cannon C."/>
            <person name="Castanera R."/>
            <person name="Culley D."/>
            <person name="Daum C."/>
            <person name="Ezra D."/>
            <person name="Gonzalez J."/>
            <person name="Henrissat B."/>
            <person name="Kuo A."/>
            <person name="Liang C."/>
            <person name="Lipzen A."/>
            <person name="Lutzoni F."/>
            <person name="Magnuson J."/>
            <person name="Mondo S."/>
            <person name="Nolan M."/>
            <person name="Ohm R."/>
            <person name="Pangilinan J."/>
            <person name="Park H.-J."/>
            <person name="Ramirez L."/>
            <person name="Alfaro M."/>
            <person name="Sun H."/>
            <person name="Tritt A."/>
            <person name="Yoshinaga Y."/>
            <person name="Zwiers L.-H."/>
            <person name="Turgeon B."/>
            <person name="Goodwin S."/>
            <person name="Spatafora J."/>
            <person name="Crous P."/>
            <person name="Grigoriev I."/>
        </authorList>
    </citation>
    <scope>NUCLEOTIDE SEQUENCE</scope>
    <source>
        <strain evidence="2">CBS 123094</strain>
    </source>
</reference>
<organism evidence="2 3">
    <name type="scientific">Amniculicola lignicola CBS 123094</name>
    <dbReference type="NCBI Taxonomy" id="1392246"/>
    <lineage>
        <taxon>Eukaryota</taxon>
        <taxon>Fungi</taxon>
        <taxon>Dikarya</taxon>
        <taxon>Ascomycota</taxon>
        <taxon>Pezizomycotina</taxon>
        <taxon>Dothideomycetes</taxon>
        <taxon>Pleosporomycetidae</taxon>
        <taxon>Pleosporales</taxon>
        <taxon>Amniculicolaceae</taxon>
        <taxon>Amniculicola</taxon>
    </lineage>
</organism>
<accession>A0A6A5W2M4</accession>
<evidence type="ECO:0000313" key="3">
    <source>
        <dbReference type="Proteomes" id="UP000799779"/>
    </source>
</evidence>
<protein>
    <submittedName>
        <fullName evidence="2">Uncharacterized protein</fullName>
    </submittedName>
</protein>
<evidence type="ECO:0000313" key="2">
    <source>
        <dbReference type="EMBL" id="KAF1993375.1"/>
    </source>
</evidence>
<sequence>KQQKTYSSGYSLVVTHLTTNPPVTGLMIGERTGPNALLYQWSYVLVLAGVGGYVDGRFGVGGGDWRRGLGDGGGDEGWSGGVVDLGSGYA</sequence>
<gene>
    <name evidence="2" type="ORF">P154DRAFT_450371</name>
</gene>
<proteinExistence type="predicted"/>
<keyword evidence="3" id="KW-1185">Reference proteome</keyword>
<feature type="non-terminal residue" evidence="2">
    <location>
        <position position="1"/>
    </location>
</feature>
<name>A0A6A5W2M4_9PLEO</name>